<proteinExistence type="inferred from homology"/>
<dbReference type="SUPFAM" id="SSF103473">
    <property type="entry name" value="MFS general substrate transporter"/>
    <property type="match status" value="1"/>
</dbReference>
<evidence type="ECO:0000256" key="4">
    <source>
        <dbReference type="ARBA" id="ARBA00022475"/>
    </source>
</evidence>
<dbReference type="InterPro" id="IPR036259">
    <property type="entry name" value="MFS_trans_sf"/>
</dbReference>
<evidence type="ECO:0000259" key="9">
    <source>
        <dbReference type="PROSITE" id="PS50850"/>
    </source>
</evidence>
<dbReference type="InterPro" id="IPR011701">
    <property type="entry name" value="MFS"/>
</dbReference>
<evidence type="ECO:0000256" key="1">
    <source>
        <dbReference type="ARBA" id="ARBA00004651"/>
    </source>
</evidence>
<keyword evidence="7 8" id="KW-0472">Membrane</keyword>
<feature type="domain" description="Major facilitator superfamily (MFS) profile" evidence="9">
    <location>
        <begin position="1"/>
        <end position="379"/>
    </location>
</feature>
<feature type="transmembrane region" description="Helical" evidence="8">
    <location>
        <begin position="354"/>
        <end position="375"/>
    </location>
</feature>
<dbReference type="RefSeq" id="WP_150093641.1">
    <property type="nucleotide sequence ID" value="NZ_JBFUOH010000092.1"/>
</dbReference>
<evidence type="ECO:0000313" key="10">
    <source>
        <dbReference type="EMBL" id="KAA6184542.1"/>
    </source>
</evidence>
<keyword evidence="11" id="KW-1185">Reference proteome</keyword>
<reference evidence="10 11" key="1">
    <citation type="submission" date="2019-09" db="EMBL/GenBank/DDBJ databases">
        <title>Whole-genome sequence of the purple sulfur bacterium Thiohalocapsa marina DSM 19078.</title>
        <authorList>
            <person name="Kyndt J.A."/>
            <person name="Meyer T.E."/>
        </authorList>
    </citation>
    <scope>NUCLEOTIDE SEQUENCE [LARGE SCALE GENOMIC DNA]</scope>
    <source>
        <strain evidence="10 11">DSM 19078</strain>
    </source>
</reference>
<feature type="transmembrane region" description="Helical" evidence="8">
    <location>
        <begin position="70"/>
        <end position="88"/>
    </location>
</feature>
<dbReference type="PANTHER" id="PTHR43271:SF1">
    <property type="entry name" value="INNER MEMBRANE TRANSPORT PROTEIN YNFM"/>
    <property type="match status" value="1"/>
</dbReference>
<sequence>MGVRNLAIVIYCTLVAVAVLYAPQPLLPLLAEEWGRPLGETALLTTTTLVPLALGPLVYGYVLEHVSSKHMLILGFSVLTLAQFTLSLGPDYPLFFALRTFEGMVLPAILTALMTYSSSAGGPQRTRRNITIYIAATIAGGFSGRALSGVMTDLFDWQAAFLFWAGAALLATVLTTRLASDSRLRLGRVRFAEIRQLARRPVYAEGLLSAFLLFFVFAAVLNFLPFHMRDNDPEISQSAIALVYTGYLIGVVVALFSLRLIRLFGGERRTLVAGSLVYLLGTAAFALPGNQYAYLSMLVFAAGMFTLHSVLSAFLNHLERDRKGLVNGLYVSSYYAGGALGSFLPGFLYQGFGWGIFIAFLVLLVLGLIGLSLMLRHGEAPDADP</sequence>
<dbReference type="InterPro" id="IPR020846">
    <property type="entry name" value="MFS_dom"/>
</dbReference>
<feature type="transmembrane region" description="Helical" evidence="8">
    <location>
        <begin position="5"/>
        <end position="22"/>
    </location>
</feature>
<keyword evidence="5 8" id="KW-0812">Transmembrane</keyword>
<dbReference type="PANTHER" id="PTHR43271">
    <property type="entry name" value="BLL2771 PROTEIN"/>
    <property type="match status" value="1"/>
</dbReference>
<feature type="transmembrane region" description="Helical" evidence="8">
    <location>
        <begin position="327"/>
        <end position="348"/>
    </location>
</feature>
<comment type="caution">
    <text evidence="10">The sequence shown here is derived from an EMBL/GenBank/DDBJ whole genome shotgun (WGS) entry which is preliminary data.</text>
</comment>
<name>A0A5M8FS46_9GAMM</name>
<evidence type="ECO:0000313" key="11">
    <source>
        <dbReference type="Proteomes" id="UP000322981"/>
    </source>
</evidence>
<dbReference type="CDD" id="cd17324">
    <property type="entry name" value="MFS_NepI_like"/>
    <property type="match status" value="1"/>
</dbReference>
<dbReference type="AlphaFoldDB" id="A0A5M8FS46"/>
<comment type="similarity">
    <text evidence="2">Belongs to the major facilitator superfamily.</text>
</comment>
<feature type="transmembrane region" description="Helical" evidence="8">
    <location>
        <begin position="201"/>
        <end position="223"/>
    </location>
</feature>
<evidence type="ECO:0000256" key="2">
    <source>
        <dbReference type="ARBA" id="ARBA00008335"/>
    </source>
</evidence>
<dbReference type="Pfam" id="PF07690">
    <property type="entry name" value="MFS_1"/>
    <property type="match status" value="1"/>
</dbReference>
<keyword evidence="4" id="KW-1003">Cell membrane</keyword>
<feature type="transmembrane region" description="Helical" evidence="8">
    <location>
        <begin position="130"/>
        <end position="147"/>
    </location>
</feature>
<gene>
    <name evidence="10" type="ORF">F2Q65_11915</name>
</gene>
<feature type="transmembrane region" description="Helical" evidence="8">
    <location>
        <begin position="270"/>
        <end position="287"/>
    </location>
</feature>
<dbReference type="GO" id="GO:0005886">
    <property type="term" value="C:plasma membrane"/>
    <property type="evidence" value="ECO:0007669"/>
    <property type="project" value="UniProtKB-SubCell"/>
</dbReference>
<protein>
    <submittedName>
        <fullName evidence="10">MFS transporter</fullName>
    </submittedName>
</protein>
<accession>A0A5M8FS46</accession>
<dbReference type="OrthoDB" id="63984at2"/>
<dbReference type="EMBL" id="VWXX01000018">
    <property type="protein sequence ID" value="KAA6184542.1"/>
    <property type="molecule type" value="Genomic_DNA"/>
</dbReference>
<keyword evidence="6 8" id="KW-1133">Transmembrane helix</keyword>
<evidence type="ECO:0000256" key="5">
    <source>
        <dbReference type="ARBA" id="ARBA00022692"/>
    </source>
</evidence>
<keyword evidence="3" id="KW-0813">Transport</keyword>
<dbReference type="PROSITE" id="PS50850">
    <property type="entry name" value="MFS"/>
    <property type="match status" value="1"/>
</dbReference>
<feature type="transmembrane region" description="Helical" evidence="8">
    <location>
        <begin position="159"/>
        <end position="180"/>
    </location>
</feature>
<evidence type="ECO:0000256" key="7">
    <source>
        <dbReference type="ARBA" id="ARBA00023136"/>
    </source>
</evidence>
<feature type="transmembrane region" description="Helical" evidence="8">
    <location>
        <begin position="235"/>
        <end position="258"/>
    </location>
</feature>
<evidence type="ECO:0000256" key="3">
    <source>
        <dbReference type="ARBA" id="ARBA00022448"/>
    </source>
</evidence>
<feature type="transmembrane region" description="Helical" evidence="8">
    <location>
        <begin position="293"/>
        <end position="315"/>
    </location>
</feature>
<feature type="transmembrane region" description="Helical" evidence="8">
    <location>
        <begin position="42"/>
        <end position="63"/>
    </location>
</feature>
<feature type="transmembrane region" description="Helical" evidence="8">
    <location>
        <begin position="94"/>
        <end position="118"/>
    </location>
</feature>
<comment type="subcellular location">
    <subcellularLocation>
        <location evidence="1">Cell membrane</location>
        <topology evidence="1">Multi-pass membrane protein</topology>
    </subcellularLocation>
</comment>
<evidence type="ECO:0000256" key="8">
    <source>
        <dbReference type="SAM" id="Phobius"/>
    </source>
</evidence>
<dbReference type="Gene3D" id="1.20.1250.20">
    <property type="entry name" value="MFS general substrate transporter like domains"/>
    <property type="match status" value="1"/>
</dbReference>
<evidence type="ECO:0000256" key="6">
    <source>
        <dbReference type="ARBA" id="ARBA00022989"/>
    </source>
</evidence>
<dbReference type="GO" id="GO:0022857">
    <property type="term" value="F:transmembrane transporter activity"/>
    <property type="evidence" value="ECO:0007669"/>
    <property type="project" value="InterPro"/>
</dbReference>
<dbReference type="Proteomes" id="UP000322981">
    <property type="component" value="Unassembled WGS sequence"/>
</dbReference>
<organism evidence="10 11">
    <name type="scientific">Thiohalocapsa marina</name>
    <dbReference type="NCBI Taxonomy" id="424902"/>
    <lineage>
        <taxon>Bacteria</taxon>
        <taxon>Pseudomonadati</taxon>
        <taxon>Pseudomonadota</taxon>
        <taxon>Gammaproteobacteria</taxon>
        <taxon>Chromatiales</taxon>
        <taxon>Chromatiaceae</taxon>
        <taxon>Thiohalocapsa</taxon>
    </lineage>
</organism>